<accession>A0A7T5R449</accession>
<evidence type="ECO:0000313" key="3">
    <source>
        <dbReference type="EMBL" id="QQG37205.1"/>
    </source>
</evidence>
<gene>
    <name evidence="3" type="ORF">HYS17_05440</name>
</gene>
<feature type="signal peptide" evidence="2">
    <location>
        <begin position="1"/>
        <end position="27"/>
    </location>
</feature>
<dbReference type="EMBL" id="CP066681">
    <property type="protein sequence ID" value="QQG37205.1"/>
    <property type="molecule type" value="Genomic_DNA"/>
</dbReference>
<reference evidence="3 4" key="1">
    <citation type="submission" date="2020-07" db="EMBL/GenBank/DDBJ databases">
        <title>Huge and variable diversity of episymbiotic CPR bacteria and DPANN archaea in groundwater ecosystems.</title>
        <authorList>
            <person name="He C.Y."/>
            <person name="Keren R."/>
            <person name="Whittaker M."/>
            <person name="Farag I.F."/>
            <person name="Doudna J."/>
            <person name="Cate J.H.D."/>
            <person name="Banfield J.F."/>
        </authorList>
    </citation>
    <scope>NUCLEOTIDE SEQUENCE [LARGE SCALE GENOMIC DNA]</scope>
    <source>
        <strain evidence="3">NC_groundwater_70_Ag_B-0.1um_54_66</strain>
    </source>
</reference>
<keyword evidence="2" id="KW-0732">Signal</keyword>
<evidence type="ECO:0000313" key="4">
    <source>
        <dbReference type="Proteomes" id="UP000595362"/>
    </source>
</evidence>
<name>A0A7T5R449_9BACT</name>
<feature type="region of interest" description="Disordered" evidence="1">
    <location>
        <begin position="29"/>
        <end position="77"/>
    </location>
</feature>
<evidence type="ECO:0000256" key="2">
    <source>
        <dbReference type="SAM" id="SignalP"/>
    </source>
</evidence>
<evidence type="ECO:0000256" key="1">
    <source>
        <dbReference type="SAM" id="MobiDB-lite"/>
    </source>
</evidence>
<dbReference type="AlphaFoldDB" id="A0A7T5R449"/>
<feature type="chain" id="PRO_5033044181" evidence="2">
    <location>
        <begin position="28"/>
        <end position="317"/>
    </location>
</feature>
<organism evidence="3 4">
    <name type="scientific">Micavibrio aeruginosavorus</name>
    <dbReference type="NCBI Taxonomy" id="349221"/>
    <lineage>
        <taxon>Bacteria</taxon>
        <taxon>Pseudomonadati</taxon>
        <taxon>Bdellovibrionota</taxon>
        <taxon>Bdellovibrionia</taxon>
        <taxon>Bdellovibrionales</taxon>
        <taxon>Pseudobdellovibrionaceae</taxon>
        <taxon>Micavibrio</taxon>
    </lineage>
</organism>
<proteinExistence type="predicted"/>
<dbReference type="Proteomes" id="UP000595362">
    <property type="component" value="Chromosome"/>
</dbReference>
<sequence>MAKNWKAWLAAGSASLGVLFASVQLLGADDENKPNRTDNTPTLHGGIISNPFKTSSLPHSENKDEMHPPAQTVPQNSAAEPALDKNAATMQREARFFLDKYATATTALGKFDGIGFVLDSLKGDIKNAYLIGMQPAQLARLIRDTAYQALPEIQAQTPATDFDKLMKVNLIRIAIQNISLMDDGTYNATYGAQMSGIDTERNNNEKIGLAFSAGQEAVAALQTAPDPSSMSYDQLTRYQNMVNVIKYVEFSDELRQHDRDNSNRLERIGINYDKLAELKEKIFDPLNNEVNRRIDEFAQHPQSRSQQHPMLPRITYL</sequence>
<protein>
    <submittedName>
        <fullName evidence="3">Uncharacterized protein</fullName>
    </submittedName>
</protein>